<dbReference type="CDD" id="cd00037">
    <property type="entry name" value="CLECT"/>
    <property type="match status" value="1"/>
</dbReference>
<reference evidence="3 4" key="1">
    <citation type="journal article" date="2021" name="Sci. Rep.">
        <title>Chromosome anchoring in Senegalese sole (Solea senegalensis) reveals sex-associated markers and genome rearrangements in flatfish.</title>
        <authorList>
            <person name="Guerrero-Cozar I."/>
            <person name="Gomez-Garrido J."/>
            <person name="Berbel C."/>
            <person name="Martinez-Blanch J.F."/>
            <person name="Alioto T."/>
            <person name="Claros M.G."/>
            <person name="Gagnaire P.A."/>
            <person name="Manchado M."/>
        </authorList>
    </citation>
    <scope>NUCLEOTIDE SEQUENCE [LARGE SCALE GENOMIC DNA]</scope>
    <source>
        <strain evidence="3">Sse05_10M</strain>
    </source>
</reference>
<gene>
    <name evidence="3" type="ORF">JOB18_038677</name>
</gene>
<dbReference type="AlphaFoldDB" id="A0AAV6SV53"/>
<dbReference type="Proteomes" id="UP000693946">
    <property type="component" value="Linkage Group LG11"/>
</dbReference>
<proteinExistence type="predicted"/>
<accession>A0AAV6SV53</accession>
<feature type="compositionally biased region" description="Acidic residues" evidence="1">
    <location>
        <begin position="109"/>
        <end position="128"/>
    </location>
</feature>
<evidence type="ECO:0000259" key="2">
    <source>
        <dbReference type="PROSITE" id="PS50041"/>
    </source>
</evidence>
<dbReference type="Pfam" id="PF00059">
    <property type="entry name" value="Lectin_C"/>
    <property type="match status" value="1"/>
</dbReference>
<dbReference type="PANTHER" id="PTHR22803">
    <property type="entry name" value="MANNOSE, PHOSPHOLIPASE, LECTIN RECEPTOR RELATED"/>
    <property type="match status" value="1"/>
</dbReference>
<protein>
    <recommendedName>
        <fullName evidence="2">C-type lectin domain-containing protein</fullName>
    </recommendedName>
</protein>
<organism evidence="3 4">
    <name type="scientific">Solea senegalensis</name>
    <name type="common">Senegalese sole</name>
    <dbReference type="NCBI Taxonomy" id="28829"/>
    <lineage>
        <taxon>Eukaryota</taxon>
        <taxon>Metazoa</taxon>
        <taxon>Chordata</taxon>
        <taxon>Craniata</taxon>
        <taxon>Vertebrata</taxon>
        <taxon>Euteleostomi</taxon>
        <taxon>Actinopterygii</taxon>
        <taxon>Neopterygii</taxon>
        <taxon>Teleostei</taxon>
        <taxon>Neoteleostei</taxon>
        <taxon>Acanthomorphata</taxon>
        <taxon>Carangaria</taxon>
        <taxon>Pleuronectiformes</taxon>
        <taxon>Pleuronectoidei</taxon>
        <taxon>Soleidae</taxon>
        <taxon>Solea</taxon>
    </lineage>
</organism>
<evidence type="ECO:0000313" key="3">
    <source>
        <dbReference type="EMBL" id="KAG7520913.1"/>
    </source>
</evidence>
<dbReference type="EMBL" id="JAGKHQ010000003">
    <property type="protein sequence ID" value="KAG7520913.1"/>
    <property type="molecule type" value="Genomic_DNA"/>
</dbReference>
<feature type="region of interest" description="Disordered" evidence="1">
    <location>
        <begin position="106"/>
        <end position="128"/>
    </location>
</feature>
<keyword evidence="4" id="KW-1185">Reference proteome</keyword>
<sequence>MSIEGKMCDESKHHERVHKHQVSLSFLLPATASSATSADHRTMMTSHLYLLAFLCLNCEVLLDLREKFGTKGFVAGTETDSELDSLSPKQTEDRRETIAHCLKEILGESPEELEEENEDDDNEGDTDDFDEYVMKICAVYEGPASEESPTPKVQSQAPDCPEKCHRCPAGWTKLGRNCFFFSHQEKSWTQAESVCVSRSGRLASYPDERTLTVLYNMTVRLTGHHMQVWLGGSFSDREGTWMWSDGSEFFVNEWSEHQPDDHHQCLALGTNGRLHAADCSLQQPFFCVRPL</sequence>
<evidence type="ECO:0000256" key="1">
    <source>
        <dbReference type="SAM" id="MobiDB-lite"/>
    </source>
</evidence>
<name>A0AAV6SV53_SOLSE</name>
<dbReference type="InterPro" id="IPR050111">
    <property type="entry name" value="C-type_lectin/snaclec_domain"/>
</dbReference>
<feature type="domain" description="C-type lectin" evidence="2">
    <location>
        <begin position="174"/>
        <end position="288"/>
    </location>
</feature>
<dbReference type="PROSITE" id="PS50041">
    <property type="entry name" value="C_TYPE_LECTIN_2"/>
    <property type="match status" value="1"/>
</dbReference>
<dbReference type="SMART" id="SM00034">
    <property type="entry name" value="CLECT"/>
    <property type="match status" value="1"/>
</dbReference>
<dbReference type="InterPro" id="IPR001304">
    <property type="entry name" value="C-type_lectin-like"/>
</dbReference>
<comment type="caution">
    <text evidence="3">The sequence shown here is derived from an EMBL/GenBank/DDBJ whole genome shotgun (WGS) entry which is preliminary data.</text>
</comment>
<evidence type="ECO:0000313" key="4">
    <source>
        <dbReference type="Proteomes" id="UP000693946"/>
    </source>
</evidence>